<protein>
    <recommendedName>
        <fullName evidence="6">Histidine phosphatase family protein</fullName>
    </recommendedName>
</protein>
<sequence>MTSFPQSITVIRHGEKPTGAKDSARGVNERGEARPDSLTPRGWQRAGGLAALLGAERVRAPFTRPTVLYACGYHGDPAGQHHRSRETITPLSWRLGLDIHAPLLKTEGAALATAHVLKDAGQDVLVCWEHFNIPPMVAALAEALSVSDIPAAGRQWPDGDFSSALIFSRAGDGFELRQVRQGVLDGD</sequence>
<dbReference type="AlphaFoldDB" id="A0AAJ5F1E1"/>
<dbReference type="InterPro" id="IPR029033">
    <property type="entry name" value="His_PPase_superfam"/>
</dbReference>
<evidence type="ECO:0000313" key="3">
    <source>
        <dbReference type="EMBL" id="TLK21079.1"/>
    </source>
</evidence>
<dbReference type="Proteomes" id="UP000308000">
    <property type="component" value="Unassembled WGS sequence"/>
</dbReference>
<evidence type="ECO:0000313" key="4">
    <source>
        <dbReference type="Proteomes" id="UP000308000"/>
    </source>
</evidence>
<dbReference type="RefSeq" id="WP_129118337.1">
    <property type="nucleotide sequence ID" value="NZ_BSUI01000015.1"/>
</dbReference>
<reference evidence="3 4" key="1">
    <citation type="submission" date="2019-04" db="EMBL/GenBank/DDBJ databases">
        <title>Deinococcus metalilatus MA1002 mutant No.5.</title>
        <authorList>
            <person name="Park W."/>
            <person name="Park C."/>
        </authorList>
    </citation>
    <scope>NUCLEOTIDE SEQUENCE [LARGE SCALE GENOMIC DNA]</scope>
    <source>
        <strain evidence="3 4">MA1002-m5</strain>
    </source>
</reference>
<evidence type="ECO:0000313" key="2">
    <source>
        <dbReference type="EMBL" id="MBB5295362.1"/>
    </source>
</evidence>
<reference evidence="2 5" key="2">
    <citation type="submission" date="2020-08" db="EMBL/GenBank/DDBJ databases">
        <title>Genomic Encyclopedia of Type Strains, Phase IV (KMG-IV): sequencing the most valuable type-strain genomes for metagenomic binning, comparative biology and taxonomic classification.</title>
        <authorList>
            <person name="Goeker M."/>
        </authorList>
    </citation>
    <scope>NUCLEOTIDE SEQUENCE [LARGE SCALE GENOMIC DNA]</scope>
    <source>
        <strain evidence="2 5">DSM 105434</strain>
    </source>
</reference>
<feature type="region of interest" description="Disordered" evidence="1">
    <location>
        <begin position="1"/>
        <end position="41"/>
    </location>
</feature>
<comment type="caution">
    <text evidence="3">The sequence shown here is derived from an EMBL/GenBank/DDBJ whole genome shotgun (WGS) entry which is preliminary data.</text>
</comment>
<organism evidence="3 4">
    <name type="scientific">Deinococcus metallilatus</name>
    <dbReference type="NCBI Taxonomy" id="1211322"/>
    <lineage>
        <taxon>Bacteria</taxon>
        <taxon>Thermotogati</taxon>
        <taxon>Deinococcota</taxon>
        <taxon>Deinococci</taxon>
        <taxon>Deinococcales</taxon>
        <taxon>Deinococcaceae</taxon>
        <taxon>Deinococcus</taxon>
    </lineage>
</organism>
<feature type="compositionally biased region" description="Basic and acidic residues" evidence="1">
    <location>
        <begin position="12"/>
        <end position="35"/>
    </location>
</feature>
<dbReference type="EMBL" id="VBRC01000024">
    <property type="protein sequence ID" value="TLK21079.1"/>
    <property type="molecule type" value="Genomic_DNA"/>
</dbReference>
<dbReference type="EMBL" id="JACHFV010000007">
    <property type="protein sequence ID" value="MBB5295362.1"/>
    <property type="molecule type" value="Genomic_DNA"/>
</dbReference>
<name>A0AAJ5F1E1_9DEIO</name>
<dbReference type="Proteomes" id="UP000536909">
    <property type="component" value="Unassembled WGS sequence"/>
</dbReference>
<evidence type="ECO:0000313" key="5">
    <source>
        <dbReference type="Proteomes" id="UP000536909"/>
    </source>
</evidence>
<evidence type="ECO:0000256" key="1">
    <source>
        <dbReference type="SAM" id="MobiDB-lite"/>
    </source>
</evidence>
<proteinExistence type="predicted"/>
<gene>
    <name evidence="3" type="ORF">FCS05_19535</name>
    <name evidence="2" type="ORF">HNQ10_002191</name>
</gene>
<accession>A0AAJ5F1E1</accession>
<dbReference type="Gene3D" id="3.40.50.1240">
    <property type="entry name" value="Phosphoglycerate mutase-like"/>
    <property type="match status" value="1"/>
</dbReference>
<keyword evidence="5" id="KW-1185">Reference proteome</keyword>
<evidence type="ECO:0008006" key="6">
    <source>
        <dbReference type="Google" id="ProtNLM"/>
    </source>
</evidence>